<evidence type="ECO:0000256" key="1">
    <source>
        <dbReference type="ARBA" id="ARBA00022490"/>
    </source>
</evidence>
<comment type="function">
    <text evidence="6">Specifically methylates the N7 position of a guanine in 16S rRNA.</text>
</comment>
<comment type="similarity">
    <text evidence="6">Belongs to the methyltransferase superfamily. RNA methyltransferase RsmG family.</text>
</comment>
<keyword evidence="5 6" id="KW-0949">S-adenosyl-L-methionine</keyword>
<feature type="binding site" evidence="6">
    <location>
        <begin position="113"/>
        <end position="115"/>
    </location>
    <ligand>
        <name>S-adenosyl-L-methionine</name>
        <dbReference type="ChEBI" id="CHEBI:59789"/>
    </ligand>
</feature>
<feature type="binding site" evidence="6">
    <location>
        <begin position="132"/>
        <end position="133"/>
    </location>
    <ligand>
        <name>S-adenosyl-L-methionine</name>
        <dbReference type="ChEBI" id="CHEBI:59789"/>
    </ligand>
</feature>
<evidence type="ECO:0000256" key="6">
    <source>
        <dbReference type="HAMAP-Rule" id="MF_00074"/>
    </source>
</evidence>
<accession>A0A8A4TX70</accession>
<evidence type="ECO:0000313" key="7">
    <source>
        <dbReference type="EMBL" id="QTD54080.1"/>
    </source>
</evidence>
<dbReference type="Pfam" id="PF02527">
    <property type="entry name" value="GidB"/>
    <property type="match status" value="1"/>
</dbReference>
<dbReference type="AlphaFoldDB" id="A0A8A4TX70"/>
<feature type="binding site" evidence="6">
    <location>
        <position position="154"/>
    </location>
    <ligand>
        <name>S-adenosyl-L-methionine</name>
        <dbReference type="ChEBI" id="CHEBI:59789"/>
    </ligand>
</feature>
<organism evidence="7 8">
    <name type="scientific">Sulfidibacter corallicola</name>
    <dbReference type="NCBI Taxonomy" id="2818388"/>
    <lineage>
        <taxon>Bacteria</taxon>
        <taxon>Pseudomonadati</taxon>
        <taxon>Acidobacteriota</taxon>
        <taxon>Holophagae</taxon>
        <taxon>Acanthopleuribacterales</taxon>
        <taxon>Acanthopleuribacteraceae</taxon>
        <taxon>Sulfidibacter</taxon>
    </lineage>
</organism>
<dbReference type="HAMAP" id="MF_00074">
    <property type="entry name" value="16SrRNA_methyltr_G"/>
    <property type="match status" value="1"/>
</dbReference>
<dbReference type="GO" id="GO:0005829">
    <property type="term" value="C:cytosol"/>
    <property type="evidence" value="ECO:0007669"/>
    <property type="project" value="TreeGrafter"/>
</dbReference>
<evidence type="ECO:0000256" key="5">
    <source>
        <dbReference type="ARBA" id="ARBA00022691"/>
    </source>
</evidence>
<name>A0A8A4TX70_SULCO</name>
<keyword evidence="1 6" id="KW-0963">Cytoplasm</keyword>
<evidence type="ECO:0000313" key="8">
    <source>
        <dbReference type="Proteomes" id="UP000663929"/>
    </source>
</evidence>
<comment type="subcellular location">
    <subcellularLocation>
        <location evidence="6">Cytoplasm</location>
    </subcellularLocation>
</comment>
<dbReference type="EC" id="2.1.1.-" evidence="6"/>
<dbReference type="EMBL" id="CP071793">
    <property type="protein sequence ID" value="QTD54080.1"/>
    <property type="molecule type" value="Genomic_DNA"/>
</dbReference>
<evidence type="ECO:0000256" key="2">
    <source>
        <dbReference type="ARBA" id="ARBA00022552"/>
    </source>
</evidence>
<reference evidence="7" key="1">
    <citation type="submission" date="2021-03" db="EMBL/GenBank/DDBJ databases">
        <title>Acanthopleuribacteraceae sp. M133.</title>
        <authorList>
            <person name="Wang G."/>
        </authorList>
    </citation>
    <scope>NUCLEOTIDE SEQUENCE</scope>
    <source>
        <strain evidence="7">M133</strain>
    </source>
</reference>
<sequence length="218" mass="24517">MNPTIEDSSDRMPQWCELLDAVSPALEKLGVTESKRAGLVSYLTRLWAENQRINLFSRKMTPERLIEDHLLDSLLGLSSLPRVEVVADLGTGGGFPAIPLALCRPRTRFLLYEKSPLKCRFLASLADLQLQIEVVGPLPADGSLPREVDLVTARAFKPIAVILELTREYRRRNGAYMLYKARRAKIDEELAAVRGNCQARIQALEPIGEAEERHLVWL</sequence>
<feature type="binding site" evidence="6">
    <location>
        <position position="95"/>
    </location>
    <ligand>
        <name>S-adenosyl-L-methionine</name>
        <dbReference type="ChEBI" id="CHEBI:59789"/>
    </ligand>
</feature>
<keyword evidence="2 6" id="KW-0698">rRNA processing</keyword>
<evidence type="ECO:0000256" key="3">
    <source>
        <dbReference type="ARBA" id="ARBA00022603"/>
    </source>
</evidence>
<dbReference type="RefSeq" id="WP_237384179.1">
    <property type="nucleotide sequence ID" value="NZ_CP071793.1"/>
</dbReference>
<evidence type="ECO:0000256" key="4">
    <source>
        <dbReference type="ARBA" id="ARBA00022679"/>
    </source>
</evidence>
<dbReference type="PANTHER" id="PTHR31760:SF0">
    <property type="entry name" value="S-ADENOSYL-L-METHIONINE-DEPENDENT METHYLTRANSFERASES SUPERFAMILY PROTEIN"/>
    <property type="match status" value="1"/>
</dbReference>
<dbReference type="InterPro" id="IPR029063">
    <property type="entry name" value="SAM-dependent_MTases_sf"/>
</dbReference>
<dbReference type="KEGG" id="scor:J3U87_16665"/>
<dbReference type="SUPFAM" id="SSF53335">
    <property type="entry name" value="S-adenosyl-L-methionine-dependent methyltransferases"/>
    <property type="match status" value="1"/>
</dbReference>
<dbReference type="PIRSF" id="PIRSF003078">
    <property type="entry name" value="GidB"/>
    <property type="match status" value="1"/>
</dbReference>
<proteinExistence type="inferred from homology"/>
<feature type="binding site" evidence="6">
    <location>
        <position position="90"/>
    </location>
    <ligand>
        <name>S-adenosyl-L-methionine</name>
        <dbReference type="ChEBI" id="CHEBI:59789"/>
    </ligand>
</feature>
<keyword evidence="8" id="KW-1185">Reference proteome</keyword>
<dbReference type="PANTHER" id="PTHR31760">
    <property type="entry name" value="S-ADENOSYL-L-METHIONINE-DEPENDENT METHYLTRANSFERASES SUPERFAMILY PROTEIN"/>
    <property type="match status" value="1"/>
</dbReference>
<keyword evidence="3 6" id="KW-0489">Methyltransferase</keyword>
<dbReference type="Proteomes" id="UP000663929">
    <property type="component" value="Chromosome"/>
</dbReference>
<gene>
    <name evidence="6" type="primary">rsmG</name>
    <name evidence="7" type="ORF">J3U87_16665</name>
</gene>
<dbReference type="InterPro" id="IPR003682">
    <property type="entry name" value="rRNA_ssu_MeTfrase_G"/>
</dbReference>
<dbReference type="Gene3D" id="3.40.50.150">
    <property type="entry name" value="Vaccinia Virus protein VP39"/>
    <property type="match status" value="1"/>
</dbReference>
<keyword evidence="4 6" id="KW-0808">Transferase</keyword>
<dbReference type="GO" id="GO:0070043">
    <property type="term" value="F:rRNA (guanine-N7-)-methyltransferase activity"/>
    <property type="evidence" value="ECO:0007669"/>
    <property type="project" value="UniProtKB-UniRule"/>
</dbReference>
<protein>
    <recommendedName>
        <fullName evidence="6">Ribosomal RNA small subunit methyltransferase G</fullName>
        <ecNumber evidence="6">2.1.1.-</ecNumber>
    </recommendedName>
    <alternativeName>
        <fullName evidence="6">16S rRNA 7-methylguanosine methyltransferase</fullName>
        <shortName evidence="6">16S rRNA m7G methyltransferase</shortName>
    </alternativeName>
</protein>